<dbReference type="Proteomes" id="UP000288805">
    <property type="component" value="Unassembled WGS sequence"/>
</dbReference>
<feature type="domain" description="Retroviral polymerase SH3-like" evidence="5">
    <location>
        <begin position="414"/>
        <end position="449"/>
    </location>
</feature>
<name>A0A438H0I3_VITVI</name>
<keyword evidence="1" id="KW-0064">Aspartyl protease</keyword>
<dbReference type="InterPro" id="IPR054722">
    <property type="entry name" value="PolX-like_BBD"/>
</dbReference>
<dbReference type="SUPFAM" id="SSF56672">
    <property type="entry name" value="DNA/RNA polymerases"/>
    <property type="match status" value="1"/>
</dbReference>
<feature type="region of interest" description="Disordered" evidence="2">
    <location>
        <begin position="239"/>
        <end position="263"/>
    </location>
</feature>
<dbReference type="Pfam" id="PF07727">
    <property type="entry name" value="RVT_2"/>
    <property type="match status" value="1"/>
</dbReference>
<dbReference type="InterPro" id="IPR057670">
    <property type="entry name" value="SH3_retrovirus"/>
</dbReference>
<feature type="domain" description="Reverse transcriptase Ty1/copia-type" evidence="3">
    <location>
        <begin position="532"/>
        <end position="591"/>
    </location>
</feature>
<dbReference type="Pfam" id="PF25597">
    <property type="entry name" value="SH3_retrovirus"/>
    <property type="match status" value="1"/>
</dbReference>
<evidence type="ECO:0000256" key="2">
    <source>
        <dbReference type="SAM" id="MobiDB-lite"/>
    </source>
</evidence>
<dbReference type="InterPro" id="IPR043502">
    <property type="entry name" value="DNA/RNA_pol_sf"/>
</dbReference>
<sequence>MATERQISTFEVTSIPETMPMMNNHGGAENPSLLITNEYLTGEVAIPEKTENHMVMSWLINSMNTDIGDNFLLYGTAKEIWDATRETYSNSENTSEIFEIEATLHDLRQRDLSCPKDTTLYGKIVEQKQIFKFLIGLNKNLDEVRGRVMGTKPLPSIREAFSEVRREESRKKVMMGSQNSALSIEGSALVARGSPSNTNSENRQNNGRPWCDHCRKLGHSRENCWKIHGKLVDWKPSKPFNDRESSAHDVVVSKDKPTSTKTNPFTKEQLEMLQQLMSQNFLSQSSNLTSSTGMLAQKGNFSNAYVINKQHLNPWIIDSGASDHMTGDGTIFHEYNPCKEKYTVRIVDGSLSKVDGTSSIRVTNDLNLNSVLHELDSRRMIGNAEMCFRLYVLKGDTPLRRQTQNASCVSLKRYSSHQKGYKCYSPITKRVYNSMDVTFFEHQAYYHKTDMQGENMRAFQFWETLDLGDTLPLPPPTSQPIVNQQPEVPNSIQEALKNPEWRKAVSEEIKALEKNGTRVISDLPHGKKPVGYHTLFVKFSSEKKIAVLIVYVDDIILTSDYKEELSGMKKHLAKEFEIKDLGYLRYFLDTSMDSTKKIGTEKNNAPVDRGRYQRLVGRLIYLSHTRPNIGFFISVVSQFMNNPTKEHMEAVNRILRYLKMTSGKGLLYKKNDTRDVEIFSDADWAGDMLDRRSTSGYCSYRMLNELGISTKKPIKMFCDNQAAISIAKNLVHHDRTKHIEIDRNFISEKIEKAIVQLVYTPIRSQTADILTKALSRTNFEELSHKLCMYNIYAPA</sequence>
<keyword evidence="1" id="KW-0378">Hydrolase</keyword>
<organism evidence="6 7">
    <name type="scientific">Vitis vinifera</name>
    <name type="common">Grape</name>
    <dbReference type="NCBI Taxonomy" id="29760"/>
    <lineage>
        <taxon>Eukaryota</taxon>
        <taxon>Viridiplantae</taxon>
        <taxon>Streptophyta</taxon>
        <taxon>Embryophyta</taxon>
        <taxon>Tracheophyta</taxon>
        <taxon>Spermatophyta</taxon>
        <taxon>Magnoliopsida</taxon>
        <taxon>eudicotyledons</taxon>
        <taxon>Gunneridae</taxon>
        <taxon>Pentapetalae</taxon>
        <taxon>rosids</taxon>
        <taxon>Vitales</taxon>
        <taxon>Vitaceae</taxon>
        <taxon>Viteae</taxon>
        <taxon>Vitis</taxon>
    </lineage>
</organism>
<dbReference type="Pfam" id="PF22936">
    <property type="entry name" value="Pol_BBD"/>
    <property type="match status" value="1"/>
</dbReference>
<evidence type="ECO:0000256" key="1">
    <source>
        <dbReference type="ARBA" id="ARBA00022750"/>
    </source>
</evidence>
<proteinExistence type="predicted"/>
<reference evidence="6 7" key="1">
    <citation type="journal article" date="2018" name="PLoS Genet.">
        <title>Population sequencing reveals clonal diversity and ancestral inbreeding in the grapevine cultivar Chardonnay.</title>
        <authorList>
            <person name="Roach M.J."/>
            <person name="Johnson D.L."/>
            <person name="Bohlmann J."/>
            <person name="van Vuuren H.J."/>
            <person name="Jones S.J."/>
            <person name="Pretorius I.S."/>
            <person name="Schmidt S.A."/>
            <person name="Borneman A.R."/>
        </authorList>
    </citation>
    <scope>NUCLEOTIDE SEQUENCE [LARGE SCALE GENOMIC DNA]</scope>
    <source>
        <strain evidence="7">cv. Chardonnay</strain>
        <tissue evidence="6">Leaf</tissue>
    </source>
</reference>
<evidence type="ECO:0000313" key="7">
    <source>
        <dbReference type="Proteomes" id="UP000288805"/>
    </source>
</evidence>
<comment type="caution">
    <text evidence="6">The sequence shown here is derived from an EMBL/GenBank/DDBJ whole genome shotgun (WGS) entry which is preliminary data.</text>
</comment>
<feature type="domain" description="Retrovirus-related Pol polyprotein from transposon TNT 1-94-like beta-barrel" evidence="4">
    <location>
        <begin position="315"/>
        <end position="373"/>
    </location>
</feature>
<evidence type="ECO:0000259" key="4">
    <source>
        <dbReference type="Pfam" id="PF22936"/>
    </source>
</evidence>
<dbReference type="AlphaFoldDB" id="A0A438H0I3"/>
<dbReference type="PANTHER" id="PTHR11439:SF486">
    <property type="entry name" value="RLK (RECEPTOR-LIKE KINASE) PROTEIN, PUTATIVE-RELATED"/>
    <property type="match status" value="1"/>
</dbReference>
<gene>
    <name evidence="6" type="primary">RE1_1555</name>
    <name evidence="6" type="ORF">CK203_050356</name>
</gene>
<keyword evidence="1" id="KW-0645">Protease</keyword>
<accession>A0A438H0I3</accession>
<dbReference type="GO" id="GO:0004190">
    <property type="term" value="F:aspartic-type endopeptidase activity"/>
    <property type="evidence" value="ECO:0007669"/>
    <property type="project" value="UniProtKB-KW"/>
</dbReference>
<evidence type="ECO:0000313" key="6">
    <source>
        <dbReference type="EMBL" id="RVW77731.1"/>
    </source>
</evidence>
<evidence type="ECO:0000259" key="5">
    <source>
        <dbReference type="Pfam" id="PF25597"/>
    </source>
</evidence>
<evidence type="ECO:0000259" key="3">
    <source>
        <dbReference type="Pfam" id="PF07727"/>
    </source>
</evidence>
<dbReference type="InterPro" id="IPR013103">
    <property type="entry name" value="RVT_2"/>
</dbReference>
<dbReference type="EMBL" id="QGNW01000308">
    <property type="protein sequence ID" value="RVW77731.1"/>
    <property type="molecule type" value="Genomic_DNA"/>
</dbReference>
<feature type="compositionally biased region" description="Basic and acidic residues" evidence="2">
    <location>
        <begin position="239"/>
        <end position="258"/>
    </location>
</feature>
<protein>
    <submittedName>
        <fullName evidence="6">Retrovirus-related Pol polyprotein from transposon RE1</fullName>
    </submittedName>
</protein>
<dbReference type="CDD" id="cd09272">
    <property type="entry name" value="RNase_HI_RT_Ty1"/>
    <property type="match status" value="1"/>
</dbReference>
<dbReference type="PANTHER" id="PTHR11439">
    <property type="entry name" value="GAG-POL-RELATED RETROTRANSPOSON"/>
    <property type="match status" value="1"/>
</dbReference>